<dbReference type="InterPro" id="IPR001854">
    <property type="entry name" value="Ribosomal_uL29"/>
</dbReference>
<reference evidence="7 10" key="2">
    <citation type="submission" date="2017-09" db="EMBL/GenBank/DDBJ databases">
        <title>Phase variable restriction modification systems are present in the genome sequences of periodontal pathogens Prevotella intermedia, Tannerella forsythia and Porphyromonas gingivalis.</title>
        <authorList>
            <person name="Haigh R.D."/>
            <person name="Crawford L."/>
            <person name="Ralph J."/>
            <person name="Wanford J."/>
            <person name="Vartoukian S.R."/>
            <person name="Hijazib K."/>
            <person name="Wade W."/>
            <person name="Oggioni M.R."/>
        </authorList>
    </citation>
    <scope>NUCLEOTIDE SEQUENCE [LARGE SCALE GENOMIC DNA]</scope>
    <source>
        <strain evidence="7 10">WW11663</strain>
    </source>
</reference>
<evidence type="ECO:0000313" key="8">
    <source>
        <dbReference type="EMBL" id="SCQ21327.1"/>
    </source>
</evidence>
<dbReference type="OMA" id="VANYNQM"/>
<dbReference type="RefSeq" id="WP_014224904.1">
    <property type="nucleotide sequence ID" value="NZ_CAJPTF010000039.1"/>
</dbReference>
<evidence type="ECO:0000256" key="6">
    <source>
        <dbReference type="SAM" id="MobiDB-lite"/>
    </source>
</evidence>
<dbReference type="HAMAP" id="MF_00374">
    <property type="entry name" value="Ribosomal_uL29"/>
    <property type="match status" value="1"/>
</dbReference>
<dbReference type="EMBL" id="FMMM01000052">
    <property type="protein sequence ID" value="SCQ21327.1"/>
    <property type="molecule type" value="Genomic_DNA"/>
</dbReference>
<dbReference type="Proteomes" id="UP000219259">
    <property type="component" value="Unassembled WGS sequence"/>
</dbReference>
<proteinExistence type="inferred from homology"/>
<evidence type="ECO:0000256" key="3">
    <source>
        <dbReference type="ARBA" id="ARBA00023274"/>
    </source>
</evidence>
<accession>A0A1D3UML3</accession>
<evidence type="ECO:0000256" key="2">
    <source>
        <dbReference type="ARBA" id="ARBA00022980"/>
    </source>
</evidence>
<keyword evidence="3 5" id="KW-0687">Ribonucleoprotein</keyword>
<dbReference type="GO" id="GO:0006412">
    <property type="term" value="P:translation"/>
    <property type="evidence" value="ECO:0007669"/>
    <property type="project" value="UniProtKB-UniRule"/>
</dbReference>
<evidence type="ECO:0000313" key="7">
    <source>
        <dbReference type="EMBL" id="PDP42836.1"/>
    </source>
</evidence>
<protein>
    <recommendedName>
        <fullName evidence="4 5">Large ribosomal subunit protein uL29</fullName>
    </recommendedName>
</protein>
<dbReference type="AlphaFoldDB" id="A0A1D3UML3"/>
<reference evidence="8 9" key="1">
    <citation type="submission" date="2016-09" db="EMBL/GenBank/DDBJ databases">
        <authorList>
            <person name="Capua I."/>
            <person name="De Benedictis P."/>
            <person name="Joannis T."/>
            <person name="Lombin L.H."/>
            <person name="Cattoli G."/>
        </authorList>
    </citation>
    <scope>NUCLEOTIDE SEQUENCE [LARGE SCALE GENOMIC DNA]</scope>
    <source>
        <strain evidence="8 9">UB20</strain>
    </source>
</reference>
<keyword evidence="2 5" id="KW-0689">Ribosomal protein</keyword>
<dbReference type="GO" id="GO:1990904">
    <property type="term" value="C:ribonucleoprotein complex"/>
    <property type="evidence" value="ECO:0007669"/>
    <property type="project" value="UniProtKB-KW"/>
</dbReference>
<dbReference type="EMBL" id="NSLJ01000036">
    <property type="protein sequence ID" value="PDP42836.1"/>
    <property type="molecule type" value="Genomic_DNA"/>
</dbReference>
<name>A0A1D3UML3_TANFO</name>
<organism evidence="8 9">
    <name type="scientific">Tannerella forsythia</name>
    <name type="common">Bacteroides forsythus</name>
    <dbReference type="NCBI Taxonomy" id="28112"/>
    <lineage>
        <taxon>Bacteria</taxon>
        <taxon>Pseudomonadati</taxon>
        <taxon>Bacteroidota</taxon>
        <taxon>Bacteroidia</taxon>
        <taxon>Bacteroidales</taxon>
        <taxon>Tannerellaceae</taxon>
        <taxon>Tannerella</taxon>
    </lineage>
</organism>
<dbReference type="Gene3D" id="1.10.287.310">
    <property type="match status" value="1"/>
</dbReference>
<dbReference type="Proteomes" id="UP000182057">
    <property type="component" value="Unassembled WGS sequence"/>
</dbReference>
<evidence type="ECO:0000256" key="5">
    <source>
        <dbReference type="HAMAP-Rule" id="MF_00374"/>
    </source>
</evidence>
<dbReference type="GO" id="GO:0003735">
    <property type="term" value="F:structural constituent of ribosome"/>
    <property type="evidence" value="ECO:0007669"/>
    <property type="project" value="InterPro"/>
</dbReference>
<feature type="compositionally biased region" description="Polar residues" evidence="6">
    <location>
        <begin position="24"/>
        <end position="36"/>
    </location>
</feature>
<feature type="region of interest" description="Disordered" evidence="6">
    <location>
        <begin position="21"/>
        <end position="44"/>
    </location>
</feature>
<evidence type="ECO:0000313" key="9">
    <source>
        <dbReference type="Proteomes" id="UP000182057"/>
    </source>
</evidence>
<dbReference type="NCBIfam" id="TIGR00012">
    <property type="entry name" value="L29"/>
    <property type="match status" value="1"/>
</dbReference>
<gene>
    <name evidence="5 8" type="primary">rpmC</name>
    <name evidence="7" type="ORF">CLI86_11465</name>
    <name evidence="8" type="ORF">TFUB20_01325</name>
</gene>
<dbReference type="SUPFAM" id="SSF46561">
    <property type="entry name" value="Ribosomal protein L29 (L29p)"/>
    <property type="match status" value="1"/>
</dbReference>
<evidence type="ECO:0000313" key="10">
    <source>
        <dbReference type="Proteomes" id="UP000219259"/>
    </source>
</evidence>
<dbReference type="Pfam" id="PF00831">
    <property type="entry name" value="Ribosomal_L29"/>
    <property type="match status" value="1"/>
</dbReference>
<comment type="similarity">
    <text evidence="1 5">Belongs to the universal ribosomal protein uL29 family.</text>
</comment>
<dbReference type="GeneID" id="34758734"/>
<dbReference type="CDD" id="cd00427">
    <property type="entry name" value="Ribosomal_L29_HIP"/>
    <property type="match status" value="1"/>
</dbReference>
<dbReference type="GO" id="GO:0005840">
    <property type="term" value="C:ribosome"/>
    <property type="evidence" value="ECO:0007669"/>
    <property type="project" value="UniProtKB-KW"/>
</dbReference>
<evidence type="ECO:0000256" key="4">
    <source>
        <dbReference type="ARBA" id="ARBA00035204"/>
    </source>
</evidence>
<sequence length="65" mass="7649">MKIKEVRELSTKELVERMDAEMSSLDQKQINHSISPLDNPAAMKEQRRTIARLKTVLRQRELNNE</sequence>
<evidence type="ECO:0000256" key="1">
    <source>
        <dbReference type="ARBA" id="ARBA00009254"/>
    </source>
</evidence>
<dbReference type="InterPro" id="IPR036049">
    <property type="entry name" value="Ribosomal_uL29_sf"/>
</dbReference>
<dbReference type="OrthoDB" id="5296761at2"/>